<keyword evidence="2" id="KW-1185">Reference proteome</keyword>
<dbReference type="RefSeq" id="WP_055062838.1">
    <property type="nucleotide sequence ID" value="NZ_CVRQ01000079.1"/>
</dbReference>
<reference evidence="2" key="1">
    <citation type="submission" date="2015-05" db="EMBL/GenBank/DDBJ databases">
        <authorList>
            <consortium name="Pathogen Informatics"/>
        </authorList>
    </citation>
    <scope>NUCLEOTIDE SEQUENCE [LARGE SCALE GENOMIC DNA]</scope>
    <source>
        <strain evidence="2">T1-815</strain>
    </source>
</reference>
<evidence type="ECO:0000313" key="1">
    <source>
        <dbReference type="EMBL" id="CRL42590.1"/>
    </source>
</evidence>
<sequence>MEYLGEDYKRIVKALIHSDKERKKRIRRGTATAFDIKVDNAIKAAMKELKLDGFTASTRKALIDKLYESIQYNTPWEMLGDTMVCRSLFYRYRSRLMYLVAVHMDMIDVSQSHDNT</sequence>
<dbReference type="EMBL" id="CVRQ01000079">
    <property type="protein sequence ID" value="CRL42590.1"/>
    <property type="molecule type" value="Genomic_DNA"/>
</dbReference>
<protein>
    <submittedName>
        <fullName evidence="1">Uncharacterized protein</fullName>
    </submittedName>
</protein>
<evidence type="ECO:0000313" key="2">
    <source>
        <dbReference type="Proteomes" id="UP000049472"/>
    </source>
</evidence>
<gene>
    <name evidence="1" type="ORF">T1815_28611</name>
</gene>
<name>A0A0M6WY47_9FIRM</name>
<accession>A0A0M6WY47</accession>
<organism evidence="1 2">
    <name type="scientific">Agathobacter rectalis</name>
    <dbReference type="NCBI Taxonomy" id="39491"/>
    <lineage>
        <taxon>Bacteria</taxon>
        <taxon>Bacillati</taxon>
        <taxon>Bacillota</taxon>
        <taxon>Clostridia</taxon>
        <taxon>Lachnospirales</taxon>
        <taxon>Lachnospiraceae</taxon>
        <taxon>Agathobacter</taxon>
    </lineage>
</organism>
<proteinExistence type="predicted"/>
<dbReference type="Proteomes" id="UP000049472">
    <property type="component" value="Unassembled WGS sequence"/>
</dbReference>
<dbReference type="AlphaFoldDB" id="A0A0M6WY47"/>